<evidence type="ECO:0000313" key="2">
    <source>
        <dbReference type="Proteomes" id="UP000823749"/>
    </source>
</evidence>
<comment type="caution">
    <text evidence="1">The sequence shown here is derived from an EMBL/GenBank/DDBJ whole genome shotgun (WGS) entry which is preliminary data.</text>
</comment>
<organism evidence="1 2">
    <name type="scientific">Rhododendron griersonianum</name>
    <dbReference type="NCBI Taxonomy" id="479676"/>
    <lineage>
        <taxon>Eukaryota</taxon>
        <taxon>Viridiplantae</taxon>
        <taxon>Streptophyta</taxon>
        <taxon>Embryophyta</taxon>
        <taxon>Tracheophyta</taxon>
        <taxon>Spermatophyta</taxon>
        <taxon>Magnoliopsida</taxon>
        <taxon>eudicotyledons</taxon>
        <taxon>Gunneridae</taxon>
        <taxon>Pentapetalae</taxon>
        <taxon>asterids</taxon>
        <taxon>Ericales</taxon>
        <taxon>Ericaceae</taxon>
        <taxon>Ericoideae</taxon>
        <taxon>Rhodoreae</taxon>
        <taxon>Rhododendron</taxon>
    </lineage>
</organism>
<name>A0AAV6J762_9ERIC</name>
<proteinExistence type="predicted"/>
<evidence type="ECO:0008006" key="3">
    <source>
        <dbReference type="Google" id="ProtNLM"/>
    </source>
</evidence>
<dbReference type="EMBL" id="JACTNZ010000008">
    <property type="protein sequence ID" value="KAG5534559.1"/>
    <property type="molecule type" value="Genomic_DNA"/>
</dbReference>
<reference evidence="1" key="1">
    <citation type="submission" date="2020-08" db="EMBL/GenBank/DDBJ databases">
        <title>Plant Genome Project.</title>
        <authorList>
            <person name="Zhang R.-G."/>
        </authorList>
    </citation>
    <scope>NUCLEOTIDE SEQUENCE</scope>
    <source>
        <strain evidence="1">WSP0</strain>
        <tissue evidence="1">Leaf</tissue>
    </source>
</reference>
<evidence type="ECO:0000313" key="1">
    <source>
        <dbReference type="EMBL" id="KAG5534559.1"/>
    </source>
</evidence>
<accession>A0AAV6J762</accession>
<keyword evidence="2" id="KW-1185">Reference proteome</keyword>
<sequence>MAFNTSEDAYRYYLRYTRDKGFAIAKRSSRKGSDGKLRHEVEKIAVGHGFGTQESVVNVHGHPNYMGHLMWANMMPHNIQANMTQDRTIFPFSPILCPTKTSLNQVWRGQSILAGSQSWGGQSSFMKDQGQY</sequence>
<protein>
    <recommendedName>
        <fullName evidence="3">Protein FAR1-RELATED SEQUENCE</fullName>
    </recommendedName>
</protein>
<dbReference type="AlphaFoldDB" id="A0AAV6J762"/>
<dbReference type="Proteomes" id="UP000823749">
    <property type="component" value="Chromosome 8"/>
</dbReference>
<gene>
    <name evidence="1" type="ORF">RHGRI_022618</name>
</gene>